<evidence type="ECO:0000313" key="2">
    <source>
        <dbReference type="EMBL" id="OBS02591.1"/>
    </source>
</evidence>
<gene>
    <name evidence="2" type="ORF">A9W98_14035</name>
</gene>
<dbReference type="Gene3D" id="1.10.10.10">
    <property type="entry name" value="Winged helix-like DNA-binding domain superfamily/Winged helix DNA-binding domain"/>
    <property type="match status" value="1"/>
</dbReference>
<name>A0A1A6BJW3_MYCGO</name>
<evidence type="ECO:0008006" key="4">
    <source>
        <dbReference type="Google" id="ProtNLM"/>
    </source>
</evidence>
<dbReference type="OrthoDB" id="9786141at2"/>
<proteinExistence type="predicted"/>
<accession>A0A1A6BJW3</accession>
<dbReference type="AlphaFoldDB" id="A0A1A6BJW3"/>
<dbReference type="InterPro" id="IPR036388">
    <property type="entry name" value="WH-like_DNA-bd_sf"/>
</dbReference>
<evidence type="ECO:0000313" key="3">
    <source>
        <dbReference type="Proteomes" id="UP000093757"/>
    </source>
</evidence>
<dbReference type="RefSeq" id="WP_065133236.1">
    <property type="nucleotide sequence ID" value="NZ_MAEM01000162.1"/>
</dbReference>
<dbReference type="Proteomes" id="UP000093757">
    <property type="component" value="Unassembled WGS sequence"/>
</dbReference>
<evidence type="ECO:0000256" key="1">
    <source>
        <dbReference type="SAM" id="MobiDB-lite"/>
    </source>
</evidence>
<sequence>MAEFDKFRGPNVAVDIAVLTLDEGHLVVLVQDRVEAPRGKVLPGRFLRKGETVGDGLRAALMKVGLDIGPIDAGLDGGARASSAAGRPRAHLIGVFDKPGRDQRSTWSMSLAHYLVQPRDRLREVDGEFVPIRPDGSIKPKLLFDHDAIVKKAARELRAQYELTPDPENLSGSDELTLPQLQQIHQWVLGEEVRTDTFRRRMEMLLAEVPDPNDPRGTRQKTRPSGDRGGPPTRVWKKISATGGTPRESHRLLQLPRRT</sequence>
<comment type="caution">
    <text evidence="2">The sequence shown here is derived from an EMBL/GenBank/DDBJ whole genome shotgun (WGS) entry which is preliminary data.</text>
</comment>
<reference evidence="2 3" key="1">
    <citation type="submission" date="2016-06" db="EMBL/GenBank/DDBJ databases">
        <authorList>
            <person name="Kjaerup R.B."/>
            <person name="Dalgaard T.S."/>
            <person name="Juul-Madsen H.R."/>
        </authorList>
    </citation>
    <scope>NUCLEOTIDE SEQUENCE [LARGE SCALE GENOMIC DNA]</scope>
    <source>
        <strain evidence="2 3">1245752.6</strain>
    </source>
</reference>
<organism evidence="2 3">
    <name type="scientific">Mycobacterium gordonae</name>
    <dbReference type="NCBI Taxonomy" id="1778"/>
    <lineage>
        <taxon>Bacteria</taxon>
        <taxon>Bacillati</taxon>
        <taxon>Actinomycetota</taxon>
        <taxon>Actinomycetes</taxon>
        <taxon>Mycobacteriales</taxon>
        <taxon>Mycobacteriaceae</taxon>
        <taxon>Mycobacterium</taxon>
    </lineage>
</organism>
<feature type="region of interest" description="Disordered" evidence="1">
    <location>
        <begin position="206"/>
        <end position="259"/>
    </location>
</feature>
<protein>
    <recommendedName>
        <fullName evidence="4">NUDIX hydrolase</fullName>
    </recommendedName>
</protein>
<dbReference type="EMBL" id="MAEM01000162">
    <property type="protein sequence ID" value="OBS02591.1"/>
    <property type="molecule type" value="Genomic_DNA"/>
</dbReference>
<dbReference type="Gene3D" id="3.90.79.10">
    <property type="entry name" value="Nucleoside Triphosphate Pyrophosphohydrolase"/>
    <property type="match status" value="1"/>
</dbReference>